<accession>A0A6J7XNE7</accession>
<reference evidence="1" key="1">
    <citation type="submission" date="2020-05" db="EMBL/GenBank/DDBJ databases">
        <authorList>
            <person name="Chiriac C."/>
            <person name="Salcher M."/>
            <person name="Ghai R."/>
            <person name="Kavagutti S V."/>
        </authorList>
    </citation>
    <scope>NUCLEOTIDE SEQUENCE</scope>
</reference>
<proteinExistence type="predicted"/>
<organism evidence="1">
    <name type="scientific">uncultured Caudovirales phage</name>
    <dbReference type="NCBI Taxonomy" id="2100421"/>
    <lineage>
        <taxon>Viruses</taxon>
        <taxon>Duplodnaviria</taxon>
        <taxon>Heunggongvirae</taxon>
        <taxon>Uroviricota</taxon>
        <taxon>Caudoviricetes</taxon>
        <taxon>Peduoviridae</taxon>
        <taxon>Maltschvirus</taxon>
        <taxon>Maltschvirus maltsch</taxon>
    </lineage>
</organism>
<sequence length="51" mass="5893">MIFINWEKFAKDFFCMVLWILAIASMYTQAYDAAICWTGLIIAANLKVKQS</sequence>
<name>A0A6J7XNE7_9CAUD</name>
<gene>
    <name evidence="1" type="ORF">UFOVP230_48</name>
</gene>
<dbReference type="EMBL" id="LR798463">
    <property type="protein sequence ID" value="CAB5238859.1"/>
    <property type="molecule type" value="Genomic_DNA"/>
</dbReference>
<protein>
    <submittedName>
        <fullName evidence="1">Uncharacterized protein</fullName>
    </submittedName>
</protein>
<evidence type="ECO:0000313" key="1">
    <source>
        <dbReference type="EMBL" id="CAB5238859.1"/>
    </source>
</evidence>